<dbReference type="EMBL" id="PNBA02000018">
    <property type="protein sequence ID" value="KAG6393475.1"/>
    <property type="molecule type" value="Genomic_DNA"/>
</dbReference>
<reference evidence="4" key="1">
    <citation type="submission" date="2018-01" db="EMBL/GenBank/DDBJ databases">
        <authorList>
            <person name="Mao J.F."/>
        </authorList>
    </citation>
    <scope>NUCLEOTIDE SEQUENCE</scope>
    <source>
        <strain evidence="4">Huo1</strain>
        <tissue evidence="4">Leaf</tissue>
    </source>
</reference>
<organism evidence="4">
    <name type="scientific">Salvia splendens</name>
    <name type="common">Scarlet sage</name>
    <dbReference type="NCBI Taxonomy" id="180675"/>
    <lineage>
        <taxon>Eukaryota</taxon>
        <taxon>Viridiplantae</taxon>
        <taxon>Streptophyta</taxon>
        <taxon>Embryophyta</taxon>
        <taxon>Tracheophyta</taxon>
        <taxon>Spermatophyta</taxon>
        <taxon>Magnoliopsida</taxon>
        <taxon>eudicotyledons</taxon>
        <taxon>Gunneridae</taxon>
        <taxon>Pentapetalae</taxon>
        <taxon>asterids</taxon>
        <taxon>lamiids</taxon>
        <taxon>Lamiales</taxon>
        <taxon>Lamiaceae</taxon>
        <taxon>Nepetoideae</taxon>
        <taxon>Mentheae</taxon>
        <taxon>Salviinae</taxon>
        <taxon>Salvia</taxon>
        <taxon>Salvia subgen. Calosphace</taxon>
        <taxon>core Calosphace</taxon>
    </lineage>
</organism>
<evidence type="ECO:0000256" key="1">
    <source>
        <dbReference type="ARBA" id="ARBA00022723"/>
    </source>
</evidence>
<dbReference type="InterPro" id="IPR035892">
    <property type="entry name" value="C2_domain_sf"/>
</dbReference>
<keyword evidence="5" id="KW-1185">Reference proteome</keyword>
<sequence>MMMMRGTMEVTVVGARNLQNTELFGRVDPYVEIHYKNQEQKSTTGRSKISKSLLRFCVCLKGQGSRKAVWNEKFKFKVELKKDMSKEEKRKQQHKLILKIMDQDNFTLDDFLGQATVYVNELLEIGMEEGKAEMPIQKYRVVSSDKTYRGEIQVGVTFTMDREGDDQQELNGRKKLKTS</sequence>
<dbReference type="Gene3D" id="2.60.40.150">
    <property type="entry name" value="C2 domain"/>
    <property type="match status" value="1"/>
</dbReference>
<dbReference type="OrthoDB" id="419768at2759"/>
<dbReference type="SUPFAM" id="SSF49562">
    <property type="entry name" value="C2 domain (Calcium/lipid-binding domain, CaLB)"/>
    <property type="match status" value="1"/>
</dbReference>
<dbReference type="PROSITE" id="PS50004">
    <property type="entry name" value="C2"/>
    <property type="match status" value="1"/>
</dbReference>
<dbReference type="Proteomes" id="UP000298416">
    <property type="component" value="Unassembled WGS sequence"/>
</dbReference>
<dbReference type="AlphaFoldDB" id="A0A8X8WEZ7"/>
<gene>
    <name evidence="4" type="ORF">SASPL_147717</name>
</gene>
<feature type="domain" description="C2" evidence="3">
    <location>
        <begin position="1"/>
        <end position="132"/>
    </location>
</feature>
<evidence type="ECO:0000259" key="3">
    <source>
        <dbReference type="PROSITE" id="PS50004"/>
    </source>
</evidence>
<dbReference type="SMART" id="SM00239">
    <property type="entry name" value="C2"/>
    <property type="match status" value="1"/>
</dbReference>
<evidence type="ECO:0000313" key="5">
    <source>
        <dbReference type="Proteomes" id="UP000298416"/>
    </source>
</evidence>
<dbReference type="InterPro" id="IPR000008">
    <property type="entry name" value="C2_dom"/>
</dbReference>
<dbReference type="GO" id="GO:0046872">
    <property type="term" value="F:metal ion binding"/>
    <property type="evidence" value="ECO:0007669"/>
    <property type="project" value="UniProtKB-KW"/>
</dbReference>
<evidence type="ECO:0000256" key="2">
    <source>
        <dbReference type="ARBA" id="ARBA00022837"/>
    </source>
</evidence>
<evidence type="ECO:0000313" key="4">
    <source>
        <dbReference type="EMBL" id="KAG6393475.1"/>
    </source>
</evidence>
<comment type="caution">
    <text evidence="4">The sequence shown here is derived from an EMBL/GenBank/DDBJ whole genome shotgun (WGS) entry which is preliminary data.</text>
</comment>
<keyword evidence="1" id="KW-0479">Metal-binding</keyword>
<reference evidence="4" key="2">
    <citation type="submission" date="2020-08" db="EMBL/GenBank/DDBJ databases">
        <title>Plant Genome Project.</title>
        <authorList>
            <person name="Zhang R.-G."/>
        </authorList>
    </citation>
    <scope>NUCLEOTIDE SEQUENCE</scope>
    <source>
        <strain evidence="4">Huo1</strain>
        <tissue evidence="4">Leaf</tissue>
    </source>
</reference>
<accession>A0A8X8WEZ7</accession>
<protein>
    <recommendedName>
        <fullName evidence="3">C2 domain-containing protein</fullName>
    </recommendedName>
</protein>
<name>A0A8X8WEZ7_SALSN</name>
<dbReference type="Pfam" id="PF00168">
    <property type="entry name" value="C2"/>
    <property type="match status" value="1"/>
</dbReference>
<dbReference type="PANTHER" id="PTHR46502:SF15">
    <property type="entry name" value="16 KDA PHLOEM PROTEIN 1"/>
    <property type="match status" value="1"/>
</dbReference>
<keyword evidence="2" id="KW-0106">Calcium</keyword>
<dbReference type="PANTHER" id="PTHR46502">
    <property type="entry name" value="C2 DOMAIN-CONTAINING"/>
    <property type="match status" value="1"/>
</dbReference>
<proteinExistence type="predicted"/>